<reference evidence="1" key="1">
    <citation type="journal article" date="2025" name="Int. J. Syst. Evol. Microbiol.">
        <title>Inconstantimicrobium mannanitabidum sp. nov., a novel member of the family Clostridiaceae isolated from anoxic soil under the treatment of reductive soil disinfestation.</title>
        <authorList>
            <person name="Ueki A."/>
            <person name="Tonouchi A."/>
            <person name="Honma S."/>
            <person name="Kaku N."/>
            <person name="Ueki K."/>
        </authorList>
    </citation>
    <scope>NUCLEOTIDE SEQUENCE</scope>
    <source>
        <strain evidence="1">TW13</strain>
    </source>
</reference>
<organism evidence="1 2">
    <name type="scientific">Inconstantimicrobium mannanitabidum</name>
    <dbReference type="NCBI Taxonomy" id="1604901"/>
    <lineage>
        <taxon>Bacteria</taxon>
        <taxon>Bacillati</taxon>
        <taxon>Bacillota</taxon>
        <taxon>Clostridia</taxon>
        <taxon>Eubacteriales</taxon>
        <taxon>Clostridiaceae</taxon>
        <taxon>Inconstantimicrobium</taxon>
    </lineage>
</organism>
<protein>
    <submittedName>
        <fullName evidence="1">Uncharacterized protein</fullName>
    </submittedName>
</protein>
<name>A0ACB5RFH1_9CLOT</name>
<dbReference type="Proteomes" id="UP001058074">
    <property type="component" value="Unassembled WGS sequence"/>
</dbReference>
<dbReference type="EMBL" id="BROD01000001">
    <property type="protein sequence ID" value="GKX67832.1"/>
    <property type="molecule type" value="Genomic_DNA"/>
</dbReference>
<gene>
    <name evidence="1" type="ORF">rsdtw13_30900</name>
</gene>
<evidence type="ECO:0000313" key="2">
    <source>
        <dbReference type="Proteomes" id="UP001058074"/>
    </source>
</evidence>
<comment type="caution">
    <text evidence="1">The sequence shown here is derived from an EMBL/GenBank/DDBJ whole genome shotgun (WGS) entry which is preliminary data.</text>
</comment>
<accession>A0ACB5RFH1</accession>
<proteinExistence type="predicted"/>
<sequence>MDKKWKKKAISLSLATTMTIGAPMVFLGCDDVVVDKVGTESPKDDAYHGTGATPFVFPEEESDSKVGVQNGGGYSVFMYRTSSWRVWQDAQNDNNSSYSSSGGGGGHSGGYSSYIRASSSS</sequence>
<keyword evidence="2" id="KW-1185">Reference proteome</keyword>
<evidence type="ECO:0000313" key="1">
    <source>
        <dbReference type="EMBL" id="GKX67832.1"/>
    </source>
</evidence>